<evidence type="ECO:0000256" key="1">
    <source>
        <dbReference type="SAM" id="SignalP"/>
    </source>
</evidence>
<reference evidence="2 4" key="2">
    <citation type="journal article" date="2018" name="Plant J.">
        <title>The Physcomitrella patens chromosome-scale assembly reveals moss genome structure and evolution.</title>
        <authorList>
            <person name="Lang D."/>
            <person name="Ullrich K.K."/>
            <person name="Murat F."/>
            <person name="Fuchs J."/>
            <person name="Jenkins J."/>
            <person name="Haas F.B."/>
            <person name="Piednoel M."/>
            <person name="Gundlach H."/>
            <person name="Van Bel M."/>
            <person name="Meyberg R."/>
            <person name="Vives C."/>
            <person name="Morata J."/>
            <person name="Symeonidi A."/>
            <person name="Hiss M."/>
            <person name="Muchero W."/>
            <person name="Kamisugi Y."/>
            <person name="Saleh O."/>
            <person name="Blanc G."/>
            <person name="Decker E.L."/>
            <person name="van Gessel N."/>
            <person name="Grimwood J."/>
            <person name="Hayes R.D."/>
            <person name="Graham S.W."/>
            <person name="Gunter L.E."/>
            <person name="McDaniel S.F."/>
            <person name="Hoernstein S.N.W."/>
            <person name="Larsson A."/>
            <person name="Li F.W."/>
            <person name="Perroud P.F."/>
            <person name="Phillips J."/>
            <person name="Ranjan P."/>
            <person name="Rokshar D.S."/>
            <person name="Rothfels C.J."/>
            <person name="Schneider L."/>
            <person name="Shu S."/>
            <person name="Stevenson D.W."/>
            <person name="Thummler F."/>
            <person name="Tillich M."/>
            <person name="Villarreal Aguilar J.C."/>
            <person name="Widiez T."/>
            <person name="Wong G.K."/>
            <person name="Wymore A."/>
            <person name="Zhang Y."/>
            <person name="Zimmer A.D."/>
            <person name="Quatrano R.S."/>
            <person name="Mayer K.F.X."/>
            <person name="Goodstein D."/>
            <person name="Casacuberta J.M."/>
            <person name="Vandepoele K."/>
            <person name="Reski R."/>
            <person name="Cuming A.C."/>
            <person name="Tuskan G.A."/>
            <person name="Maumus F."/>
            <person name="Salse J."/>
            <person name="Schmutz J."/>
            <person name="Rensing S.A."/>
        </authorList>
    </citation>
    <scope>NUCLEOTIDE SEQUENCE [LARGE SCALE GENOMIC DNA]</scope>
    <source>
        <strain evidence="3 4">cv. Gransden 2004</strain>
    </source>
</reference>
<evidence type="ECO:0000313" key="2">
    <source>
        <dbReference type="EMBL" id="PNR59335.1"/>
    </source>
</evidence>
<protein>
    <recommendedName>
        <fullName evidence="5">Secreted protein</fullName>
    </recommendedName>
</protein>
<reference evidence="2 4" key="1">
    <citation type="journal article" date="2008" name="Science">
        <title>The Physcomitrella genome reveals evolutionary insights into the conquest of land by plants.</title>
        <authorList>
            <person name="Rensing S."/>
            <person name="Lang D."/>
            <person name="Zimmer A."/>
            <person name="Terry A."/>
            <person name="Salamov A."/>
            <person name="Shapiro H."/>
            <person name="Nishiyama T."/>
            <person name="Perroud P.-F."/>
            <person name="Lindquist E."/>
            <person name="Kamisugi Y."/>
            <person name="Tanahashi T."/>
            <person name="Sakakibara K."/>
            <person name="Fujita T."/>
            <person name="Oishi K."/>
            <person name="Shin-I T."/>
            <person name="Kuroki Y."/>
            <person name="Toyoda A."/>
            <person name="Suzuki Y."/>
            <person name="Hashimoto A."/>
            <person name="Yamaguchi K."/>
            <person name="Sugano A."/>
            <person name="Kohara Y."/>
            <person name="Fujiyama A."/>
            <person name="Anterola A."/>
            <person name="Aoki S."/>
            <person name="Ashton N."/>
            <person name="Barbazuk W.B."/>
            <person name="Barker E."/>
            <person name="Bennetzen J."/>
            <person name="Bezanilla M."/>
            <person name="Blankenship R."/>
            <person name="Cho S.H."/>
            <person name="Dutcher S."/>
            <person name="Estelle M."/>
            <person name="Fawcett J.A."/>
            <person name="Gundlach H."/>
            <person name="Hanada K."/>
            <person name="Heyl A."/>
            <person name="Hicks K.A."/>
            <person name="Hugh J."/>
            <person name="Lohr M."/>
            <person name="Mayer K."/>
            <person name="Melkozernov A."/>
            <person name="Murata T."/>
            <person name="Nelson D."/>
            <person name="Pils B."/>
            <person name="Prigge M."/>
            <person name="Reiss B."/>
            <person name="Renner T."/>
            <person name="Rombauts S."/>
            <person name="Rushton P."/>
            <person name="Sanderfoot A."/>
            <person name="Schween G."/>
            <person name="Shiu S.-H."/>
            <person name="Stueber K."/>
            <person name="Theodoulou F.L."/>
            <person name="Tu H."/>
            <person name="Van de Peer Y."/>
            <person name="Verrier P.J."/>
            <person name="Waters E."/>
            <person name="Wood A."/>
            <person name="Yang L."/>
            <person name="Cove D."/>
            <person name="Cuming A."/>
            <person name="Hasebe M."/>
            <person name="Lucas S."/>
            <person name="Mishler D.B."/>
            <person name="Reski R."/>
            <person name="Grigoriev I."/>
            <person name="Quatrano R.S."/>
            <person name="Boore J.L."/>
        </authorList>
    </citation>
    <scope>NUCLEOTIDE SEQUENCE [LARGE SCALE GENOMIC DNA]</scope>
    <source>
        <strain evidence="3 4">cv. Gransden 2004</strain>
    </source>
</reference>
<evidence type="ECO:0008006" key="5">
    <source>
        <dbReference type="Google" id="ProtNLM"/>
    </source>
</evidence>
<dbReference type="Gramene" id="Pp3c2_2929V3.1">
    <property type="protein sequence ID" value="PAC:32932798.CDS.1"/>
    <property type="gene ID" value="Pp3c2_2929"/>
</dbReference>
<feature type="signal peptide" evidence="1">
    <location>
        <begin position="1"/>
        <end position="17"/>
    </location>
</feature>
<name>A0A2K1KZX5_PHYPA</name>
<gene>
    <name evidence="2" type="ORF">PHYPA_002126</name>
</gene>
<feature type="chain" id="PRO_5036319101" description="Secreted protein" evidence="1">
    <location>
        <begin position="18"/>
        <end position="109"/>
    </location>
</feature>
<dbReference type="Proteomes" id="UP000006727">
    <property type="component" value="Chromosome 2"/>
</dbReference>
<dbReference type="EnsemblPlants" id="Pp3c2_2929V3.1">
    <property type="protein sequence ID" value="PAC:32932798.CDS.1"/>
    <property type="gene ID" value="Pp3c2_2929"/>
</dbReference>
<sequence>MFLVALFPVCLSVRTLSCPGSCCGLFRACFRTQRNIKTCLNPIEVSVNVAIWRTDFCSWCLEAQRHLNGLFLQISKLISPLPHVLQELGCGPIPRVPRDLGYSLCSLAM</sequence>
<evidence type="ECO:0000313" key="4">
    <source>
        <dbReference type="Proteomes" id="UP000006727"/>
    </source>
</evidence>
<dbReference type="InParanoid" id="A0A2K1KZX5"/>
<keyword evidence="1" id="KW-0732">Signal</keyword>
<evidence type="ECO:0000313" key="3">
    <source>
        <dbReference type="EnsemblPlants" id="PAC:32932798.CDS.1"/>
    </source>
</evidence>
<keyword evidence="4" id="KW-1185">Reference proteome</keyword>
<organism evidence="2">
    <name type="scientific">Physcomitrium patens</name>
    <name type="common">Spreading-leaved earth moss</name>
    <name type="synonym">Physcomitrella patens</name>
    <dbReference type="NCBI Taxonomy" id="3218"/>
    <lineage>
        <taxon>Eukaryota</taxon>
        <taxon>Viridiplantae</taxon>
        <taxon>Streptophyta</taxon>
        <taxon>Embryophyta</taxon>
        <taxon>Bryophyta</taxon>
        <taxon>Bryophytina</taxon>
        <taxon>Bryopsida</taxon>
        <taxon>Funariidae</taxon>
        <taxon>Funariales</taxon>
        <taxon>Funariaceae</taxon>
        <taxon>Physcomitrium</taxon>
    </lineage>
</organism>
<dbReference type="EMBL" id="ABEU02000002">
    <property type="protein sequence ID" value="PNR59335.1"/>
    <property type="molecule type" value="Genomic_DNA"/>
</dbReference>
<accession>A0A2K1KZX5</accession>
<proteinExistence type="predicted"/>
<dbReference type="AlphaFoldDB" id="A0A2K1KZX5"/>
<reference evidence="3" key="3">
    <citation type="submission" date="2020-12" db="UniProtKB">
        <authorList>
            <consortium name="EnsemblPlants"/>
        </authorList>
    </citation>
    <scope>IDENTIFICATION</scope>
</reference>